<reference evidence="1 2" key="1">
    <citation type="submission" date="2024-10" db="EMBL/GenBank/DDBJ databases">
        <title>The Natural Products Discovery Center: Release of the First 8490 Sequenced Strains for Exploring Actinobacteria Biosynthetic Diversity.</title>
        <authorList>
            <person name="Kalkreuter E."/>
            <person name="Kautsar S.A."/>
            <person name="Yang D."/>
            <person name="Bader C.D."/>
            <person name="Teijaro C.N."/>
            <person name="Fluegel L."/>
            <person name="Davis C.M."/>
            <person name="Simpson J.R."/>
            <person name="Lauterbach L."/>
            <person name="Steele A.D."/>
            <person name="Gui C."/>
            <person name="Meng S."/>
            <person name="Li G."/>
            <person name="Viehrig K."/>
            <person name="Ye F."/>
            <person name="Su P."/>
            <person name="Kiefer A.F."/>
            <person name="Nichols A."/>
            <person name="Cepeda A.J."/>
            <person name="Yan W."/>
            <person name="Fan B."/>
            <person name="Jiang Y."/>
            <person name="Adhikari A."/>
            <person name="Zheng C.-J."/>
            <person name="Schuster L."/>
            <person name="Cowan T.M."/>
            <person name="Smanski M.J."/>
            <person name="Chevrette M.G."/>
            <person name="De Carvalho L.P.S."/>
            <person name="Shen B."/>
        </authorList>
    </citation>
    <scope>NUCLEOTIDE SEQUENCE [LARGE SCALE GENOMIC DNA]</scope>
    <source>
        <strain evidence="1 2">NPDC019275</strain>
    </source>
</reference>
<sequence length="86" mass="9103">MTLTIGGSFETNWAGAAASVYESDVKIIFSAELTLRDIDELVLYRRKGNGLLPTAVRDAAVSAHPARRRGMAAGPMLAAVGATRKV</sequence>
<gene>
    <name evidence="1" type="ORF">ACH49W_05920</name>
</gene>
<evidence type="ECO:0000313" key="2">
    <source>
        <dbReference type="Proteomes" id="UP001611415"/>
    </source>
</evidence>
<organism evidence="1 2">
    <name type="scientific">Nocardia xishanensis</name>
    <dbReference type="NCBI Taxonomy" id="238964"/>
    <lineage>
        <taxon>Bacteria</taxon>
        <taxon>Bacillati</taxon>
        <taxon>Actinomycetota</taxon>
        <taxon>Actinomycetes</taxon>
        <taxon>Mycobacteriales</taxon>
        <taxon>Nocardiaceae</taxon>
        <taxon>Nocardia</taxon>
    </lineage>
</organism>
<proteinExistence type="predicted"/>
<dbReference type="Proteomes" id="UP001611415">
    <property type="component" value="Unassembled WGS sequence"/>
</dbReference>
<comment type="caution">
    <text evidence="1">The sequence shown here is derived from an EMBL/GenBank/DDBJ whole genome shotgun (WGS) entry which is preliminary data.</text>
</comment>
<keyword evidence="2" id="KW-1185">Reference proteome</keyword>
<dbReference type="RefSeq" id="WP_357404827.1">
    <property type="nucleotide sequence ID" value="NZ_JBEYCD010000005.1"/>
</dbReference>
<dbReference type="EMBL" id="JBIRYO010000003">
    <property type="protein sequence ID" value="MFI2472899.1"/>
    <property type="molecule type" value="Genomic_DNA"/>
</dbReference>
<accession>A0ABW7WVR2</accession>
<evidence type="ECO:0000313" key="1">
    <source>
        <dbReference type="EMBL" id="MFI2472899.1"/>
    </source>
</evidence>
<protein>
    <submittedName>
        <fullName evidence="1">Uncharacterized protein</fullName>
    </submittedName>
</protein>
<name>A0ABW7WVR2_9NOCA</name>